<evidence type="ECO:0000256" key="1">
    <source>
        <dbReference type="ARBA" id="ARBA00000085"/>
    </source>
</evidence>
<keyword evidence="4" id="KW-0808">Transferase</keyword>
<dbReference type="RefSeq" id="WP_271179831.1">
    <property type="nucleotide sequence ID" value="NZ_BSFH01000030.1"/>
</dbReference>
<keyword evidence="3 6" id="KW-0597">Phosphoprotein</keyword>
<feature type="domain" description="Histidine kinase" evidence="8">
    <location>
        <begin position="377"/>
        <end position="589"/>
    </location>
</feature>
<reference evidence="10" key="1">
    <citation type="journal article" date="2014" name="Int. J. Syst. Evol. Microbiol.">
        <title>Complete genome sequence of Corynebacterium casei LMG S-19264T (=DSM 44701T), isolated from a smear-ripened cheese.</title>
        <authorList>
            <consortium name="US DOE Joint Genome Institute (JGI-PGF)"/>
            <person name="Walter F."/>
            <person name="Albersmeier A."/>
            <person name="Kalinowski J."/>
            <person name="Ruckert C."/>
        </authorList>
    </citation>
    <scope>NUCLEOTIDE SEQUENCE</scope>
    <source>
        <strain evidence="10">VKM B-2222</strain>
    </source>
</reference>
<dbReference type="Pfam" id="PF12860">
    <property type="entry name" value="PAS_7"/>
    <property type="match status" value="2"/>
</dbReference>
<dbReference type="InterPro" id="IPR004358">
    <property type="entry name" value="Sig_transdc_His_kin-like_C"/>
</dbReference>
<dbReference type="Gene3D" id="3.40.50.2300">
    <property type="match status" value="1"/>
</dbReference>
<dbReference type="GO" id="GO:0005886">
    <property type="term" value="C:plasma membrane"/>
    <property type="evidence" value="ECO:0007669"/>
    <property type="project" value="TreeGrafter"/>
</dbReference>
<dbReference type="SUPFAM" id="SSF47384">
    <property type="entry name" value="Homodimeric domain of signal transducing histidine kinase"/>
    <property type="match status" value="1"/>
</dbReference>
<dbReference type="SUPFAM" id="SSF55874">
    <property type="entry name" value="ATPase domain of HSP90 chaperone/DNA topoisomerase II/histidine kinase"/>
    <property type="match status" value="1"/>
</dbReference>
<dbReference type="Pfam" id="PF00512">
    <property type="entry name" value="HisKA"/>
    <property type="match status" value="1"/>
</dbReference>
<dbReference type="CDD" id="cd00082">
    <property type="entry name" value="HisKA"/>
    <property type="match status" value="1"/>
</dbReference>
<dbReference type="EMBL" id="BSFH01000030">
    <property type="protein sequence ID" value="GLK64739.1"/>
    <property type="molecule type" value="Genomic_DNA"/>
</dbReference>
<evidence type="ECO:0000256" key="7">
    <source>
        <dbReference type="SAM" id="Coils"/>
    </source>
</evidence>
<reference evidence="10" key="2">
    <citation type="submission" date="2023-01" db="EMBL/GenBank/DDBJ databases">
        <authorList>
            <person name="Sun Q."/>
            <person name="Evtushenko L."/>
        </authorList>
    </citation>
    <scope>NUCLEOTIDE SEQUENCE</scope>
    <source>
        <strain evidence="10">VKM B-2222</strain>
    </source>
</reference>
<dbReference type="AlphaFoldDB" id="A0AAD3RUJ8"/>
<dbReference type="GO" id="GO:0000155">
    <property type="term" value="F:phosphorelay sensor kinase activity"/>
    <property type="evidence" value="ECO:0007669"/>
    <property type="project" value="InterPro"/>
</dbReference>
<proteinExistence type="predicted"/>
<dbReference type="PANTHER" id="PTHR43047">
    <property type="entry name" value="TWO-COMPONENT HISTIDINE PROTEIN KINASE"/>
    <property type="match status" value="1"/>
</dbReference>
<dbReference type="PANTHER" id="PTHR43047:SF9">
    <property type="entry name" value="HISTIDINE KINASE"/>
    <property type="match status" value="1"/>
</dbReference>
<evidence type="ECO:0000256" key="3">
    <source>
        <dbReference type="ARBA" id="ARBA00022553"/>
    </source>
</evidence>
<evidence type="ECO:0000259" key="9">
    <source>
        <dbReference type="PROSITE" id="PS50110"/>
    </source>
</evidence>
<keyword evidence="7" id="KW-0175">Coiled coil</keyword>
<dbReference type="InterPro" id="IPR011006">
    <property type="entry name" value="CheY-like_superfamily"/>
</dbReference>
<dbReference type="InterPro" id="IPR036890">
    <property type="entry name" value="HATPase_C_sf"/>
</dbReference>
<dbReference type="SMART" id="SM00388">
    <property type="entry name" value="HisKA"/>
    <property type="match status" value="1"/>
</dbReference>
<feature type="modified residue" description="4-aspartylphosphate" evidence="6">
    <location>
        <position position="663"/>
    </location>
</feature>
<evidence type="ECO:0000256" key="2">
    <source>
        <dbReference type="ARBA" id="ARBA00012438"/>
    </source>
</evidence>
<feature type="domain" description="Response regulatory" evidence="9">
    <location>
        <begin position="612"/>
        <end position="728"/>
    </location>
</feature>
<dbReference type="Gene3D" id="3.30.450.20">
    <property type="entry name" value="PAS domain"/>
    <property type="match status" value="2"/>
</dbReference>
<dbReference type="GO" id="GO:0009927">
    <property type="term" value="F:histidine phosphotransfer kinase activity"/>
    <property type="evidence" value="ECO:0007669"/>
    <property type="project" value="TreeGrafter"/>
</dbReference>
<dbReference type="FunFam" id="3.30.565.10:FF:000049">
    <property type="entry name" value="Two-component sensor histidine kinase"/>
    <property type="match status" value="1"/>
</dbReference>
<evidence type="ECO:0000256" key="4">
    <source>
        <dbReference type="ARBA" id="ARBA00022679"/>
    </source>
</evidence>
<dbReference type="Pfam" id="PF00072">
    <property type="entry name" value="Response_reg"/>
    <property type="match status" value="1"/>
</dbReference>
<evidence type="ECO:0000313" key="10">
    <source>
        <dbReference type="EMBL" id="GLK64739.1"/>
    </source>
</evidence>
<dbReference type="Gene3D" id="1.10.287.130">
    <property type="match status" value="1"/>
</dbReference>
<protein>
    <recommendedName>
        <fullName evidence="2">histidine kinase</fullName>
        <ecNumber evidence="2">2.7.13.3</ecNumber>
    </recommendedName>
</protein>
<dbReference type="InterPro" id="IPR003661">
    <property type="entry name" value="HisK_dim/P_dom"/>
</dbReference>
<dbReference type="SUPFAM" id="SSF52172">
    <property type="entry name" value="CheY-like"/>
    <property type="match status" value="1"/>
</dbReference>
<evidence type="ECO:0000313" key="11">
    <source>
        <dbReference type="Proteomes" id="UP001143349"/>
    </source>
</evidence>
<dbReference type="InterPro" id="IPR005467">
    <property type="entry name" value="His_kinase_dom"/>
</dbReference>
<comment type="caution">
    <text evidence="10">The sequence shown here is derived from an EMBL/GenBank/DDBJ whole genome shotgun (WGS) entry which is preliminary data.</text>
</comment>
<dbReference type="PROSITE" id="PS50110">
    <property type="entry name" value="RESPONSE_REGULATORY"/>
    <property type="match status" value="1"/>
</dbReference>
<dbReference type="SMART" id="SM00448">
    <property type="entry name" value="REC"/>
    <property type="match status" value="1"/>
</dbReference>
<dbReference type="InterPro" id="IPR035965">
    <property type="entry name" value="PAS-like_dom_sf"/>
</dbReference>
<dbReference type="PROSITE" id="PS50109">
    <property type="entry name" value="HIS_KIN"/>
    <property type="match status" value="1"/>
</dbReference>
<dbReference type="EC" id="2.7.13.3" evidence="2"/>
<dbReference type="InterPro" id="IPR036097">
    <property type="entry name" value="HisK_dim/P_sf"/>
</dbReference>
<sequence length="734" mass="81049">MAGRISDWLIDRDDEAGHNLEKLLIIAEALMRHSEERRDENSAAFEEFRRAALLEERVRQRTRDLEATLERLNAANATAERARRDLSQAIEAIEEGFALFDPEDRLVLCNSRFCADLTEVHQALAPGISFATYVRHLGRSRQVLLPEGTTPDTWIAQRLQLHGQSQHFNIGLTGDRWIQVSEQRTSDGGTVVLHTDVTRIIRTERIEHGKLLDSQARMIRATLEHINQGVGIFDAYGALIGWNQRLADLLEIPAALMHRGLSFERLTVRTLYQARFNEGFSASQLRDWVRMRAPRPPLSFELWHASGVILDVHGREMPERGFVMSFTDVTRERLAIHSMLRAKATLEARVTARTEELAAALANAERANSARVRFVAAAIHDLLQPLSAAKLFVASARDDAGDSALRGTLEKAHNALLSVEGILSALLDLSRLESGGTEIEIAPLSMKLLLAQLTDEFAPLAAAKGLRLRIMPCRLAVQSDATYLRRILQNLIGNAIRYTVSGRVLVGARRRGDHLRIEVHDTGPGIAPEHQQAIFREFHRVEGTASAAQGMGLGLAIVERACALLDHRLELNSVPGRGTLFSVELPVAHDLPSIDSQTSAPSPLPETGMGRIVLLVENDEDLRSAITQLLERRGVEVVEASSGSEALTLIEEMGVIPDIYLLDQQLGEGPSGVETAQALHRRFGSRPTRIITADRSPETRRAAGRAGLQILFKPIAPEALEAFVFQADDAPLAS</sequence>
<keyword evidence="5 10" id="KW-0418">Kinase</keyword>
<dbReference type="SMART" id="SM00387">
    <property type="entry name" value="HATPase_c"/>
    <property type="match status" value="1"/>
</dbReference>
<dbReference type="Proteomes" id="UP001143349">
    <property type="component" value="Unassembled WGS sequence"/>
</dbReference>
<name>A0AAD3RUJ8_9RHOB</name>
<organism evidence="10 11">
    <name type="scientific">Paracoccus kondratievae</name>
    <dbReference type="NCBI Taxonomy" id="135740"/>
    <lineage>
        <taxon>Bacteria</taxon>
        <taxon>Pseudomonadati</taxon>
        <taxon>Pseudomonadota</taxon>
        <taxon>Alphaproteobacteria</taxon>
        <taxon>Rhodobacterales</taxon>
        <taxon>Paracoccaceae</taxon>
        <taxon>Paracoccus</taxon>
    </lineage>
</organism>
<comment type="catalytic activity">
    <reaction evidence="1">
        <text>ATP + protein L-histidine = ADP + protein N-phospho-L-histidine.</text>
        <dbReference type="EC" id="2.7.13.3"/>
    </reaction>
</comment>
<dbReference type="SUPFAM" id="SSF55785">
    <property type="entry name" value="PYP-like sensor domain (PAS domain)"/>
    <property type="match status" value="1"/>
</dbReference>
<dbReference type="PRINTS" id="PR00344">
    <property type="entry name" value="BCTRLSENSOR"/>
</dbReference>
<feature type="coiled-coil region" evidence="7">
    <location>
        <begin position="55"/>
        <end position="96"/>
    </location>
</feature>
<evidence type="ECO:0000256" key="6">
    <source>
        <dbReference type="PROSITE-ProRule" id="PRU00169"/>
    </source>
</evidence>
<dbReference type="InterPro" id="IPR001789">
    <property type="entry name" value="Sig_transdc_resp-reg_receiver"/>
</dbReference>
<dbReference type="Pfam" id="PF02518">
    <property type="entry name" value="HATPase_c"/>
    <property type="match status" value="1"/>
</dbReference>
<dbReference type="Gene3D" id="3.30.565.10">
    <property type="entry name" value="Histidine kinase-like ATPase, C-terminal domain"/>
    <property type="match status" value="1"/>
</dbReference>
<gene>
    <name evidence="10" type="ORF">GCM10017635_22100</name>
</gene>
<accession>A0AAD3RUJ8</accession>
<dbReference type="CDD" id="cd00156">
    <property type="entry name" value="REC"/>
    <property type="match status" value="1"/>
</dbReference>
<dbReference type="InterPro" id="IPR003594">
    <property type="entry name" value="HATPase_dom"/>
</dbReference>
<evidence type="ECO:0000256" key="5">
    <source>
        <dbReference type="ARBA" id="ARBA00022777"/>
    </source>
</evidence>
<keyword evidence="11" id="KW-1185">Reference proteome</keyword>
<evidence type="ECO:0000259" key="8">
    <source>
        <dbReference type="PROSITE" id="PS50109"/>
    </source>
</evidence>